<protein>
    <submittedName>
        <fullName evidence="1">Uncharacterized protein</fullName>
    </submittedName>
</protein>
<accession>A0A3M4SFV3</accession>
<name>A0A3M4SFV3_9PSED</name>
<dbReference type="EMBL" id="RBRQ01000066">
    <property type="protein sequence ID" value="RMR13789.1"/>
    <property type="molecule type" value="Genomic_DNA"/>
</dbReference>
<organism evidence="1 2">
    <name type="scientific">Pseudomonas syringae pv. primulae</name>
    <dbReference type="NCBI Taxonomy" id="251707"/>
    <lineage>
        <taxon>Bacteria</taxon>
        <taxon>Pseudomonadati</taxon>
        <taxon>Pseudomonadota</taxon>
        <taxon>Gammaproteobacteria</taxon>
        <taxon>Pseudomonadales</taxon>
        <taxon>Pseudomonadaceae</taxon>
        <taxon>Pseudomonas</taxon>
    </lineage>
</organism>
<proteinExistence type="predicted"/>
<reference evidence="1 2" key="1">
    <citation type="submission" date="2018-08" db="EMBL/GenBank/DDBJ databases">
        <title>Recombination of ecologically and evolutionarily significant loci maintains genetic cohesion in the Pseudomonas syringae species complex.</title>
        <authorList>
            <person name="Dillon M."/>
            <person name="Thakur S."/>
            <person name="Almeida R.N.D."/>
            <person name="Weir B.S."/>
            <person name="Guttman D.S."/>
        </authorList>
    </citation>
    <scope>NUCLEOTIDE SEQUENCE [LARGE SCALE GENOMIC DNA]</scope>
    <source>
        <strain evidence="1 2">ICMP 8670</strain>
    </source>
</reference>
<sequence>MLACQVVLGLKTRAVLVQLALQGGRAHGKSLGNLFQACSLAHVVTQVLVQPVEQAGLHAQRRQLPGSLLLSDLHRNRRRPRPRLSEAMPGQAHHVQRATEHGVFAQMNPVLFDVTRLFVTETALPRQPRIAQ</sequence>
<dbReference type="Proteomes" id="UP000276615">
    <property type="component" value="Unassembled WGS sequence"/>
</dbReference>
<gene>
    <name evidence="1" type="ORF">ALP92_200071</name>
</gene>
<comment type="caution">
    <text evidence="1">The sequence shown here is derived from an EMBL/GenBank/DDBJ whole genome shotgun (WGS) entry which is preliminary data.</text>
</comment>
<dbReference type="AlphaFoldDB" id="A0A3M4SFV3"/>
<evidence type="ECO:0000313" key="1">
    <source>
        <dbReference type="EMBL" id="RMR13789.1"/>
    </source>
</evidence>
<evidence type="ECO:0000313" key="2">
    <source>
        <dbReference type="Proteomes" id="UP000276615"/>
    </source>
</evidence>